<feature type="transmembrane region" description="Helical" evidence="2">
    <location>
        <begin position="65"/>
        <end position="86"/>
    </location>
</feature>
<evidence type="ECO:0000256" key="1">
    <source>
        <dbReference type="SAM" id="MobiDB-lite"/>
    </source>
</evidence>
<accession>A0ABV6S060</accession>
<sequence length="170" mass="18636">MSTSDSSVDDSDTGRGETENERLDRNWGEMLQELRVTQTGTQILTGFLLTLAFQPRFEDLDRFQVNVYLVLVGLAALATGLGLAPVSLHRALFRQRAKRRIVQTGHILIRATLATVATLMVGVVLLIFDVVVSRPAAITAAVISAATVIVLWVIVPAVYRARHQPRDGET</sequence>
<dbReference type="RefSeq" id="WP_386676011.1">
    <property type="nucleotide sequence ID" value="NZ_JBHLTG010000011.1"/>
</dbReference>
<feature type="compositionally biased region" description="Basic and acidic residues" evidence="1">
    <location>
        <begin position="12"/>
        <end position="22"/>
    </location>
</feature>
<organism evidence="3 4">
    <name type="scientific">Lysobacter korlensis</name>
    <dbReference type="NCBI Taxonomy" id="553636"/>
    <lineage>
        <taxon>Bacteria</taxon>
        <taxon>Pseudomonadati</taxon>
        <taxon>Pseudomonadota</taxon>
        <taxon>Gammaproteobacteria</taxon>
        <taxon>Lysobacterales</taxon>
        <taxon>Lysobacteraceae</taxon>
        <taxon>Lysobacter</taxon>
    </lineage>
</organism>
<keyword evidence="2" id="KW-1133">Transmembrane helix</keyword>
<dbReference type="EMBL" id="JBHLTG010000011">
    <property type="protein sequence ID" value="MFC0682209.1"/>
    <property type="molecule type" value="Genomic_DNA"/>
</dbReference>
<feature type="transmembrane region" description="Helical" evidence="2">
    <location>
        <begin position="107"/>
        <end position="131"/>
    </location>
</feature>
<reference evidence="3 4" key="1">
    <citation type="submission" date="2024-09" db="EMBL/GenBank/DDBJ databases">
        <authorList>
            <person name="Sun Q."/>
            <person name="Mori K."/>
        </authorList>
    </citation>
    <scope>NUCLEOTIDE SEQUENCE [LARGE SCALE GENOMIC DNA]</scope>
    <source>
        <strain evidence="3 4">KCTC 23076</strain>
    </source>
</reference>
<evidence type="ECO:0000256" key="2">
    <source>
        <dbReference type="SAM" id="Phobius"/>
    </source>
</evidence>
<comment type="caution">
    <text evidence="3">The sequence shown here is derived from an EMBL/GenBank/DDBJ whole genome shotgun (WGS) entry which is preliminary data.</text>
</comment>
<protein>
    <submittedName>
        <fullName evidence="3">DUF6328 family protein</fullName>
    </submittedName>
</protein>
<dbReference type="InterPro" id="IPR046291">
    <property type="entry name" value="DUF6328"/>
</dbReference>
<keyword evidence="2" id="KW-0812">Transmembrane</keyword>
<gene>
    <name evidence="3" type="ORF">ACFFGH_30630</name>
</gene>
<keyword evidence="2" id="KW-0472">Membrane</keyword>
<keyword evidence="4" id="KW-1185">Reference proteome</keyword>
<feature type="transmembrane region" description="Helical" evidence="2">
    <location>
        <begin position="137"/>
        <end position="159"/>
    </location>
</feature>
<name>A0ABV6S060_9GAMM</name>
<evidence type="ECO:0000313" key="3">
    <source>
        <dbReference type="EMBL" id="MFC0682209.1"/>
    </source>
</evidence>
<feature type="region of interest" description="Disordered" evidence="1">
    <location>
        <begin position="1"/>
        <end position="22"/>
    </location>
</feature>
<dbReference type="Pfam" id="PF19853">
    <property type="entry name" value="DUF6328"/>
    <property type="match status" value="1"/>
</dbReference>
<proteinExistence type="predicted"/>
<dbReference type="Proteomes" id="UP001589896">
    <property type="component" value="Unassembled WGS sequence"/>
</dbReference>
<evidence type="ECO:0000313" key="4">
    <source>
        <dbReference type="Proteomes" id="UP001589896"/>
    </source>
</evidence>